<gene>
    <name evidence="3" type="ORF">AF333_28270</name>
    <name evidence="4" type="ORF">SAMN04487909_13249</name>
</gene>
<dbReference type="EMBL" id="LGUG01000009">
    <property type="protein sequence ID" value="KON90897.1"/>
    <property type="molecule type" value="Genomic_DNA"/>
</dbReference>
<organism evidence="3 5">
    <name type="scientific">Aneurinibacillus migulanus</name>
    <name type="common">Bacillus migulanus</name>
    <dbReference type="NCBI Taxonomy" id="47500"/>
    <lineage>
        <taxon>Bacteria</taxon>
        <taxon>Bacillati</taxon>
        <taxon>Bacillota</taxon>
        <taxon>Bacilli</taxon>
        <taxon>Bacillales</taxon>
        <taxon>Paenibacillaceae</taxon>
        <taxon>Aneurinibacillus group</taxon>
        <taxon>Aneurinibacillus</taxon>
    </lineage>
</organism>
<evidence type="ECO:0000259" key="2">
    <source>
        <dbReference type="Pfam" id="PF03816"/>
    </source>
</evidence>
<name>A0A0D1Y1H7_ANEMI</name>
<keyword evidence="5" id="KW-1185">Reference proteome</keyword>
<dbReference type="AlphaFoldDB" id="A0A0D1Y1H7"/>
<reference evidence="3 5" key="1">
    <citation type="submission" date="2015-07" db="EMBL/GenBank/DDBJ databases">
        <title>Fjat-14205 dsm 2895.</title>
        <authorList>
            <person name="Liu B."/>
            <person name="Wang J."/>
            <person name="Zhu Y."/>
            <person name="Liu G."/>
            <person name="Chen Q."/>
            <person name="Chen Z."/>
            <person name="Lan J."/>
            <person name="Che J."/>
            <person name="Ge C."/>
            <person name="Shi H."/>
            <person name="Pan Z."/>
            <person name="Liu X."/>
        </authorList>
    </citation>
    <scope>NUCLEOTIDE SEQUENCE [LARGE SCALE GENOMIC DNA]</scope>
    <source>
        <strain evidence="3 5">DSM 2895</strain>
    </source>
</reference>
<dbReference type="Gene3D" id="3.40.630.190">
    <property type="entry name" value="LCP protein"/>
    <property type="match status" value="1"/>
</dbReference>
<evidence type="ECO:0000313" key="3">
    <source>
        <dbReference type="EMBL" id="KON90897.1"/>
    </source>
</evidence>
<dbReference type="PANTHER" id="PTHR33392:SF6">
    <property type="entry name" value="POLYISOPRENYL-TEICHOIC ACID--PEPTIDOGLYCAN TEICHOIC ACID TRANSFERASE TAGU"/>
    <property type="match status" value="1"/>
</dbReference>
<dbReference type="PANTHER" id="PTHR33392">
    <property type="entry name" value="POLYISOPRENYL-TEICHOIC ACID--PEPTIDOGLYCAN TEICHOIC ACID TRANSFERASE TAGU"/>
    <property type="match status" value="1"/>
</dbReference>
<evidence type="ECO:0000313" key="4">
    <source>
        <dbReference type="EMBL" id="SDJ91843.1"/>
    </source>
</evidence>
<dbReference type="STRING" id="47500.AF333_28270"/>
<evidence type="ECO:0000313" key="5">
    <source>
        <dbReference type="Proteomes" id="UP000037269"/>
    </source>
</evidence>
<dbReference type="GeneID" id="42309029"/>
<proteinExistence type="inferred from homology"/>
<dbReference type="Proteomes" id="UP000037269">
    <property type="component" value="Unassembled WGS sequence"/>
</dbReference>
<dbReference type="Pfam" id="PF03816">
    <property type="entry name" value="LytR_cpsA_psr"/>
    <property type="match status" value="1"/>
</dbReference>
<dbReference type="Proteomes" id="UP000182836">
    <property type="component" value="Unassembled WGS sequence"/>
</dbReference>
<dbReference type="NCBIfam" id="TIGR00350">
    <property type="entry name" value="lytR_cpsA_psr"/>
    <property type="match status" value="1"/>
</dbReference>
<dbReference type="PATRIC" id="fig|47500.12.peg.1146"/>
<accession>A0A0D1Y1H7</accession>
<evidence type="ECO:0000256" key="1">
    <source>
        <dbReference type="ARBA" id="ARBA00006068"/>
    </source>
</evidence>
<dbReference type="InterPro" id="IPR050922">
    <property type="entry name" value="LytR/CpsA/Psr_CW_biosynth"/>
</dbReference>
<feature type="domain" description="Cell envelope-related transcriptional attenuator" evidence="2">
    <location>
        <begin position="72"/>
        <end position="221"/>
    </location>
</feature>
<dbReference type="RefSeq" id="WP_043067216.1">
    <property type="nucleotide sequence ID" value="NZ_BJOA01000136.1"/>
</dbReference>
<dbReference type="EMBL" id="FNED01000032">
    <property type="protein sequence ID" value="SDJ91843.1"/>
    <property type="molecule type" value="Genomic_DNA"/>
</dbReference>
<dbReference type="InterPro" id="IPR004474">
    <property type="entry name" value="LytR_CpsA_psr"/>
</dbReference>
<sequence>MSIKKIFFSFLLLAIFSVFAAFGYYVYAFQSFSKNINHDSHTSTSLPEWQGEEPVNILLMGADTRDGEDAGRSDSIMLLHINPVNGQAYLFSILRDSWIKIPGHKSNRINTAFALGGPELMAQSVEKLTGLPIHYYLTTDFQGFEKVVDALGGIDLYVEKDMEYYLYENNGYYDIVLKQGQQHLDGRKALQYVRFRHDATGDYTRTERQRKFLKALAEKAKNGTTVFKVPKILEEISPYLTTNMDSHDMLRLASLAYKVQWSELNTGQIPPSSILKEKTIRGAKVIDPKIEKTKKYLQELLHIKSEDESL</sequence>
<protein>
    <submittedName>
        <fullName evidence="4">Transcriptional attenuator, LytR family</fullName>
    </submittedName>
</protein>
<comment type="similarity">
    <text evidence="1">Belongs to the LytR/CpsA/Psr (LCP) family.</text>
</comment>
<reference evidence="4 6" key="2">
    <citation type="submission" date="2016-10" db="EMBL/GenBank/DDBJ databases">
        <authorList>
            <person name="de Groot N.N."/>
        </authorList>
    </citation>
    <scope>NUCLEOTIDE SEQUENCE [LARGE SCALE GENOMIC DNA]</scope>
    <source>
        <strain evidence="4 6">DSM 2895</strain>
    </source>
</reference>
<dbReference type="OrthoDB" id="9782542at2"/>
<evidence type="ECO:0000313" key="6">
    <source>
        <dbReference type="Proteomes" id="UP000182836"/>
    </source>
</evidence>